<evidence type="ECO:0000313" key="1">
    <source>
        <dbReference type="EMBL" id="KAI4589323.1"/>
    </source>
</evidence>
<keyword evidence="2" id="KW-1185">Reference proteome</keyword>
<dbReference type="Proteomes" id="UP001057279">
    <property type="component" value="Linkage Group LG02"/>
</dbReference>
<proteinExistence type="predicted"/>
<gene>
    <name evidence="1" type="ORF">MJG53_003731</name>
</gene>
<evidence type="ECO:0000313" key="2">
    <source>
        <dbReference type="Proteomes" id="UP001057279"/>
    </source>
</evidence>
<sequence length="188" mass="20553">MLTPNCGKFAESKCKQMSPAAGSHSHVKPTTRYAQTCIISPKSEDATDSSCFPEDKGESATMGGHGPSQDSLSQEENPEPMEDERSEEKGDMEVLEGCKGSSNGAQDHEAPEPFSSPVSEKENHLQGVAGHYLFKCLINVKKEMDQSSIMRSIMTFKGEDVGRYHYFEANEAFANTLDPFANPADLTH</sequence>
<comment type="caution">
    <text evidence="1">The sequence shown here is derived from an EMBL/GenBank/DDBJ whole genome shotgun (WGS) entry which is preliminary data.</text>
</comment>
<protein>
    <submittedName>
        <fullName evidence="1">Uncharacterized protein</fullName>
    </submittedName>
</protein>
<reference evidence="1" key="1">
    <citation type="submission" date="2022-03" db="EMBL/GenBank/DDBJ databases">
        <title>Genomic analyses of argali, domestic sheep and their hybrids provide insights into chromosomal evolution, heterosis and genetic basis of agronomic traits.</title>
        <authorList>
            <person name="Li M."/>
        </authorList>
    </citation>
    <scope>NUCLEOTIDE SEQUENCE</scope>
    <source>
        <strain evidence="1">F1 hybrid</strain>
    </source>
</reference>
<accession>A0ACB9VHK9</accession>
<name>A0ACB9VHK9_9CETA</name>
<organism evidence="1 2">
    <name type="scientific">Ovis ammon polii x Ovis aries</name>
    <dbReference type="NCBI Taxonomy" id="2918886"/>
    <lineage>
        <taxon>Eukaryota</taxon>
        <taxon>Metazoa</taxon>
        <taxon>Chordata</taxon>
        <taxon>Craniata</taxon>
        <taxon>Vertebrata</taxon>
        <taxon>Euteleostomi</taxon>
        <taxon>Mammalia</taxon>
        <taxon>Eutheria</taxon>
        <taxon>Laurasiatheria</taxon>
        <taxon>Artiodactyla</taxon>
        <taxon>Ruminantia</taxon>
        <taxon>Pecora</taxon>
        <taxon>Bovidae</taxon>
        <taxon>Caprinae</taxon>
        <taxon>Ovis</taxon>
    </lineage>
</organism>
<dbReference type="EMBL" id="CM043027">
    <property type="protein sequence ID" value="KAI4589323.1"/>
    <property type="molecule type" value="Genomic_DNA"/>
</dbReference>